<dbReference type="EnsemblMetazoa" id="XM_022797979">
    <property type="protein sequence ID" value="XP_022653714"/>
    <property type="gene ID" value="LOC111247268"/>
</dbReference>
<proteinExistence type="predicted"/>
<reference evidence="1" key="1">
    <citation type="submission" date="2021-01" db="UniProtKB">
        <authorList>
            <consortium name="EnsemblMetazoa"/>
        </authorList>
    </citation>
    <scope>IDENTIFICATION</scope>
</reference>
<dbReference type="KEGG" id="vde:111247268"/>
<keyword evidence="2" id="KW-1185">Reference proteome</keyword>
<dbReference type="InParanoid" id="A0A7M7JKT0"/>
<evidence type="ECO:0000313" key="2">
    <source>
        <dbReference type="Proteomes" id="UP000594260"/>
    </source>
</evidence>
<sequence>MHLRPLQTCRPQSRWMQVNCLRQPHPIYPAPATHPLNDTQVSSQRHSILQKLLQDNVPDRDPFTAFENEWMSAGFLETATEANFLSSYRLHYQRFLPMFKSHPVILSLRIYCLVRSSAFRCQGTNNC</sequence>
<name>A0A7M7JKT0_VARDE</name>
<dbReference type="Proteomes" id="UP000594260">
    <property type="component" value="Unplaced"/>
</dbReference>
<evidence type="ECO:0000313" key="1">
    <source>
        <dbReference type="EnsemblMetazoa" id="XP_022653714"/>
    </source>
</evidence>
<dbReference type="RefSeq" id="XP_022653714.1">
    <property type="nucleotide sequence ID" value="XM_022797979.1"/>
</dbReference>
<protein>
    <submittedName>
        <fullName evidence="1">Uncharacterized protein</fullName>
    </submittedName>
</protein>
<organism evidence="1 2">
    <name type="scientific">Varroa destructor</name>
    <name type="common">Honeybee mite</name>
    <dbReference type="NCBI Taxonomy" id="109461"/>
    <lineage>
        <taxon>Eukaryota</taxon>
        <taxon>Metazoa</taxon>
        <taxon>Ecdysozoa</taxon>
        <taxon>Arthropoda</taxon>
        <taxon>Chelicerata</taxon>
        <taxon>Arachnida</taxon>
        <taxon>Acari</taxon>
        <taxon>Parasitiformes</taxon>
        <taxon>Mesostigmata</taxon>
        <taxon>Gamasina</taxon>
        <taxon>Dermanyssoidea</taxon>
        <taxon>Varroidae</taxon>
        <taxon>Varroa</taxon>
    </lineage>
</organism>
<dbReference type="GeneID" id="111247268"/>
<accession>A0A7M7JKT0</accession>
<dbReference type="AlphaFoldDB" id="A0A7M7JKT0"/>